<dbReference type="Pfam" id="PF05504">
    <property type="entry name" value="Spore_GerAC"/>
    <property type="match status" value="1"/>
</dbReference>
<evidence type="ECO:0000259" key="8">
    <source>
        <dbReference type="Pfam" id="PF05504"/>
    </source>
</evidence>
<keyword evidence="6" id="KW-0564">Palmitate</keyword>
<dbReference type="NCBIfam" id="TIGR02887">
    <property type="entry name" value="spore_ger_x_C"/>
    <property type="match status" value="1"/>
</dbReference>
<keyword evidence="5" id="KW-0472">Membrane</keyword>
<dbReference type="PROSITE" id="PS51257">
    <property type="entry name" value="PROKAR_LIPOPROTEIN"/>
    <property type="match status" value="1"/>
</dbReference>
<dbReference type="EMBL" id="JBIACJ010000006">
    <property type="protein sequence ID" value="MFE8697146.1"/>
    <property type="molecule type" value="Genomic_DNA"/>
</dbReference>
<reference evidence="10 11" key="1">
    <citation type="submission" date="2024-08" db="EMBL/GenBank/DDBJ databases">
        <title>Two novel Cytobacillus novel species.</title>
        <authorList>
            <person name="Liu G."/>
        </authorList>
    </citation>
    <scope>NUCLEOTIDE SEQUENCE [LARGE SCALE GENOMIC DNA]</scope>
    <source>
        <strain evidence="10 11">FJAT-53684</strain>
    </source>
</reference>
<gene>
    <name evidence="10" type="ORF">ACFYKT_12450</name>
</gene>
<name>A0ABW6JZ43_9BACI</name>
<dbReference type="Pfam" id="PF25198">
    <property type="entry name" value="Spore_GerAC_N"/>
    <property type="match status" value="1"/>
</dbReference>
<keyword evidence="3" id="KW-0309">Germination</keyword>
<accession>A0ABW6JZ43</accession>
<comment type="subcellular location">
    <subcellularLocation>
        <location evidence="1">Membrane</location>
        <topology evidence="1">Lipid-anchor</topology>
    </subcellularLocation>
</comment>
<protein>
    <submittedName>
        <fullName evidence="10">Ger(X)C family spore germination protein</fullName>
    </submittedName>
</protein>
<dbReference type="Proteomes" id="UP001601058">
    <property type="component" value="Unassembled WGS sequence"/>
</dbReference>
<dbReference type="InterPro" id="IPR038501">
    <property type="entry name" value="Spore_GerAC_C_sf"/>
</dbReference>
<evidence type="ECO:0000313" key="11">
    <source>
        <dbReference type="Proteomes" id="UP001601058"/>
    </source>
</evidence>
<feature type="domain" description="Spore germination protein N-terminal" evidence="9">
    <location>
        <begin position="23"/>
        <end position="192"/>
    </location>
</feature>
<dbReference type="Gene3D" id="3.30.300.210">
    <property type="entry name" value="Nutrient germinant receptor protein C, domain 3"/>
    <property type="match status" value="1"/>
</dbReference>
<evidence type="ECO:0000256" key="5">
    <source>
        <dbReference type="ARBA" id="ARBA00023136"/>
    </source>
</evidence>
<dbReference type="Gene3D" id="6.20.190.10">
    <property type="entry name" value="Nutrient germinant receptor protein C, domain 1"/>
    <property type="match status" value="1"/>
</dbReference>
<evidence type="ECO:0000256" key="2">
    <source>
        <dbReference type="ARBA" id="ARBA00007886"/>
    </source>
</evidence>
<evidence type="ECO:0000256" key="4">
    <source>
        <dbReference type="ARBA" id="ARBA00022729"/>
    </source>
</evidence>
<evidence type="ECO:0000256" key="6">
    <source>
        <dbReference type="ARBA" id="ARBA00023139"/>
    </source>
</evidence>
<evidence type="ECO:0000256" key="7">
    <source>
        <dbReference type="ARBA" id="ARBA00023288"/>
    </source>
</evidence>
<dbReference type="InterPro" id="IPR057336">
    <property type="entry name" value="GerAC_N"/>
</dbReference>
<dbReference type="PANTHER" id="PTHR35789:SF1">
    <property type="entry name" value="SPORE GERMINATION PROTEIN B3"/>
    <property type="match status" value="1"/>
</dbReference>
<keyword evidence="4" id="KW-0732">Signal</keyword>
<dbReference type="InterPro" id="IPR046953">
    <property type="entry name" value="Spore_GerAC-like_C"/>
</dbReference>
<dbReference type="RefSeq" id="WP_389219920.1">
    <property type="nucleotide sequence ID" value="NZ_JBIACJ010000006.1"/>
</dbReference>
<dbReference type="InterPro" id="IPR008844">
    <property type="entry name" value="Spore_GerAC-like"/>
</dbReference>
<keyword evidence="11" id="KW-1185">Reference proteome</keyword>
<keyword evidence="7" id="KW-0449">Lipoprotein</keyword>
<feature type="domain" description="Spore germination GerAC-like C-terminal" evidence="8">
    <location>
        <begin position="223"/>
        <end position="384"/>
    </location>
</feature>
<evidence type="ECO:0000259" key="9">
    <source>
        <dbReference type="Pfam" id="PF25198"/>
    </source>
</evidence>
<evidence type="ECO:0000313" key="10">
    <source>
        <dbReference type="EMBL" id="MFE8697146.1"/>
    </source>
</evidence>
<proteinExistence type="inferred from homology"/>
<comment type="similarity">
    <text evidence="2">Belongs to the GerABKC lipoprotein family.</text>
</comment>
<dbReference type="PANTHER" id="PTHR35789">
    <property type="entry name" value="SPORE GERMINATION PROTEIN B3"/>
    <property type="match status" value="1"/>
</dbReference>
<organism evidence="10 11">
    <name type="scientific">Cytobacillus mangrovibacter</name>
    <dbReference type="NCBI Taxonomy" id="3299024"/>
    <lineage>
        <taxon>Bacteria</taxon>
        <taxon>Bacillati</taxon>
        <taxon>Bacillota</taxon>
        <taxon>Bacilli</taxon>
        <taxon>Bacillales</taxon>
        <taxon>Bacillaceae</taxon>
        <taxon>Cytobacillus</taxon>
    </lineage>
</organism>
<evidence type="ECO:0000256" key="3">
    <source>
        <dbReference type="ARBA" id="ARBA00022544"/>
    </source>
</evidence>
<evidence type="ECO:0000256" key="1">
    <source>
        <dbReference type="ARBA" id="ARBA00004635"/>
    </source>
</evidence>
<comment type="caution">
    <text evidence="10">The sequence shown here is derived from an EMBL/GenBank/DDBJ whole genome shotgun (WGS) entry which is preliminary data.</text>
</comment>
<sequence length="395" mass="44051">MKKITSTFIVLFMLIGLTGCWSAHELTELAIATALGIDKTEDGYRVSVQFVNPAEIAAKKSSMGVPISVHSAEGRSILEATRKLTTTAPRKVYLAHVRVIVFGEELAKEGIRKPLDFLSRDHEMRADFVIAIAKDLKAEDLIKVLTPMEKVAANKIFSSIETSEKNWAPTKIVLLDELITSLVSEGKQPVVTGIYLVGDPESGSHISNIQQVNTPTKIKSDYLGVFKEDKLIAWLDEPESKGFNYITDNITRTVGFIECGEEGTLTIETIRSKTKLVGAIENGRPMIKIHVSMESNIGDVECSMDLSKSKTIKDIEKDFNKKTKAIIMNSVERAKELGTDIYGFGEAIERAEPKKWEELKKNWDEEFVKTDVVVHVDLKIRRVGTISDSFQEEKD</sequence>